<proteinExistence type="predicted"/>
<sequence length="158" mass="17132">MNKYVKCIVESLIYITVQLHLDSNFGGFRSSPSSCVCNRTWRRSELTRRAWGHDGMDGGARQSDVGLGEARGAGSVATREARRWSVVLASEGARRWLRGLARSVGRGGESAWGGGGPRRSWLWSTAMQIGGVGCAIERGIAGEGEREIEITPNAAWLP</sequence>
<protein>
    <submittedName>
        <fullName evidence="1">Uncharacterized protein</fullName>
    </submittedName>
</protein>
<evidence type="ECO:0000313" key="1">
    <source>
        <dbReference type="EMBL" id="ONK76960.1"/>
    </source>
</evidence>
<gene>
    <name evidence="1" type="ORF">A4U43_C02F1680</name>
</gene>
<organism evidence="1 2">
    <name type="scientific">Asparagus officinalis</name>
    <name type="common">Garden asparagus</name>
    <dbReference type="NCBI Taxonomy" id="4686"/>
    <lineage>
        <taxon>Eukaryota</taxon>
        <taxon>Viridiplantae</taxon>
        <taxon>Streptophyta</taxon>
        <taxon>Embryophyta</taxon>
        <taxon>Tracheophyta</taxon>
        <taxon>Spermatophyta</taxon>
        <taxon>Magnoliopsida</taxon>
        <taxon>Liliopsida</taxon>
        <taxon>Asparagales</taxon>
        <taxon>Asparagaceae</taxon>
        <taxon>Asparagoideae</taxon>
        <taxon>Asparagus</taxon>
    </lineage>
</organism>
<accession>A0A5P1FK56</accession>
<evidence type="ECO:0000313" key="2">
    <source>
        <dbReference type="Proteomes" id="UP000243459"/>
    </source>
</evidence>
<dbReference type="EMBL" id="CM007382">
    <property type="protein sequence ID" value="ONK76960.1"/>
    <property type="molecule type" value="Genomic_DNA"/>
</dbReference>
<reference evidence="2" key="1">
    <citation type="journal article" date="2017" name="Nat. Commun.">
        <title>The asparagus genome sheds light on the origin and evolution of a young Y chromosome.</title>
        <authorList>
            <person name="Harkess A."/>
            <person name="Zhou J."/>
            <person name="Xu C."/>
            <person name="Bowers J.E."/>
            <person name="Van der Hulst R."/>
            <person name="Ayyampalayam S."/>
            <person name="Mercati F."/>
            <person name="Riccardi P."/>
            <person name="McKain M.R."/>
            <person name="Kakrana A."/>
            <person name="Tang H."/>
            <person name="Ray J."/>
            <person name="Groenendijk J."/>
            <person name="Arikit S."/>
            <person name="Mathioni S.M."/>
            <person name="Nakano M."/>
            <person name="Shan H."/>
            <person name="Telgmann-Rauber A."/>
            <person name="Kanno A."/>
            <person name="Yue Z."/>
            <person name="Chen H."/>
            <person name="Li W."/>
            <person name="Chen Y."/>
            <person name="Xu X."/>
            <person name="Zhang Y."/>
            <person name="Luo S."/>
            <person name="Chen H."/>
            <person name="Gao J."/>
            <person name="Mao Z."/>
            <person name="Pires J.C."/>
            <person name="Luo M."/>
            <person name="Kudrna D."/>
            <person name="Wing R.A."/>
            <person name="Meyers B.C."/>
            <person name="Yi K."/>
            <person name="Kong H."/>
            <person name="Lavrijsen P."/>
            <person name="Sunseri F."/>
            <person name="Falavigna A."/>
            <person name="Ye Y."/>
            <person name="Leebens-Mack J.H."/>
            <person name="Chen G."/>
        </authorList>
    </citation>
    <scope>NUCLEOTIDE SEQUENCE [LARGE SCALE GENOMIC DNA]</scope>
    <source>
        <strain evidence="2">cv. DH0086</strain>
    </source>
</reference>
<name>A0A5P1FK56_ASPOF</name>
<dbReference type="Proteomes" id="UP000243459">
    <property type="component" value="Chromosome 2"/>
</dbReference>
<dbReference type="AlphaFoldDB" id="A0A5P1FK56"/>
<keyword evidence="2" id="KW-1185">Reference proteome</keyword>
<dbReference type="Gramene" id="ONK76960">
    <property type="protein sequence ID" value="ONK76960"/>
    <property type="gene ID" value="A4U43_C02F1680"/>
</dbReference>